<evidence type="ECO:0000256" key="2">
    <source>
        <dbReference type="ARBA" id="ARBA00006824"/>
    </source>
</evidence>
<dbReference type="InterPro" id="IPR007248">
    <property type="entry name" value="Mpv17_PMP22"/>
</dbReference>
<dbReference type="EMBL" id="CAKKNE010000005">
    <property type="protein sequence ID" value="CAH0376824.1"/>
    <property type="molecule type" value="Genomic_DNA"/>
</dbReference>
<keyword evidence="3" id="KW-0812">Transmembrane</keyword>
<dbReference type="AlphaFoldDB" id="A0A8J2SQQ0"/>
<evidence type="ECO:0008006" key="10">
    <source>
        <dbReference type="Google" id="ProtNLM"/>
    </source>
</evidence>
<keyword evidence="5" id="KW-0472">Membrane</keyword>
<dbReference type="PANTHER" id="PTHR11266">
    <property type="entry name" value="PEROXISOMAL MEMBRANE PROTEIN 2, PXMP2 MPV17"/>
    <property type="match status" value="1"/>
</dbReference>
<keyword evidence="4" id="KW-1133">Transmembrane helix</keyword>
<evidence type="ECO:0000256" key="6">
    <source>
        <dbReference type="RuleBase" id="RU363053"/>
    </source>
</evidence>
<dbReference type="Proteomes" id="UP000789595">
    <property type="component" value="Unassembled WGS sequence"/>
</dbReference>
<comment type="caution">
    <text evidence="8">The sequence shown here is derived from an EMBL/GenBank/DDBJ whole genome shotgun (WGS) entry which is preliminary data.</text>
</comment>
<keyword evidence="9" id="KW-1185">Reference proteome</keyword>
<evidence type="ECO:0000313" key="8">
    <source>
        <dbReference type="EMBL" id="CAH0376824.1"/>
    </source>
</evidence>
<evidence type="ECO:0000256" key="5">
    <source>
        <dbReference type="ARBA" id="ARBA00023136"/>
    </source>
</evidence>
<feature type="chain" id="PRO_5035281097" description="Peroxisomal membrane protein MPV17" evidence="7">
    <location>
        <begin position="20"/>
        <end position="303"/>
    </location>
</feature>
<evidence type="ECO:0000256" key="3">
    <source>
        <dbReference type="ARBA" id="ARBA00022692"/>
    </source>
</evidence>
<dbReference type="GO" id="GO:0005737">
    <property type="term" value="C:cytoplasm"/>
    <property type="evidence" value="ECO:0007669"/>
    <property type="project" value="TreeGrafter"/>
</dbReference>
<evidence type="ECO:0000256" key="1">
    <source>
        <dbReference type="ARBA" id="ARBA00004141"/>
    </source>
</evidence>
<keyword evidence="7" id="KW-0732">Signal</keyword>
<dbReference type="Pfam" id="PF04117">
    <property type="entry name" value="Mpv17_PMP22"/>
    <property type="match status" value="1"/>
</dbReference>
<protein>
    <recommendedName>
        <fullName evidence="10">Peroxisomal membrane protein MPV17</fullName>
    </recommendedName>
</protein>
<proteinExistence type="inferred from homology"/>
<name>A0A8J2SQQ0_9STRA</name>
<evidence type="ECO:0000313" key="9">
    <source>
        <dbReference type="Proteomes" id="UP000789595"/>
    </source>
</evidence>
<comment type="similarity">
    <text evidence="2 6">Belongs to the peroxisomal membrane protein PXMP2/4 family.</text>
</comment>
<gene>
    <name evidence="8" type="ORF">PECAL_5P14170</name>
</gene>
<comment type="subcellular location">
    <subcellularLocation>
        <location evidence="1">Membrane</location>
        <topology evidence="1">Multi-pass membrane protein</topology>
    </subcellularLocation>
</comment>
<dbReference type="GO" id="GO:0016020">
    <property type="term" value="C:membrane"/>
    <property type="evidence" value="ECO:0007669"/>
    <property type="project" value="UniProtKB-SubCell"/>
</dbReference>
<reference evidence="8" key="1">
    <citation type="submission" date="2021-11" db="EMBL/GenBank/DDBJ databases">
        <authorList>
            <consortium name="Genoscope - CEA"/>
            <person name="William W."/>
        </authorList>
    </citation>
    <scope>NUCLEOTIDE SEQUENCE</scope>
</reference>
<dbReference type="OrthoDB" id="430207at2759"/>
<evidence type="ECO:0000256" key="7">
    <source>
        <dbReference type="SAM" id="SignalP"/>
    </source>
</evidence>
<organism evidence="8 9">
    <name type="scientific">Pelagomonas calceolata</name>
    <dbReference type="NCBI Taxonomy" id="35677"/>
    <lineage>
        <taxon>Eukaryota</taxon>
        <taxon>Sar</taxon>
        <taxon>Stramenopiles</taxon>
        <taxon>Ochrophyta</taxon>
        <taxon>Pelagophyceae</taxon>
        <taxon>Pelagomonadales</taxon>
        <taxon>Pelagomonadaceae</taxon>
        <taxon>Pelagomonas</taxon>
    </lineage>
</organism>
<feature type="signal peptide" evidence="7">
    <location>
        <begin position="1"/>
        <end position="19"/>
    </location>
</feature>
<sequence length="303" mass="33527">MMRALFVALLLACCSVCSATGAISLPVYTHLQCTRAARTARASHDNCRHTRGVRAAPRTRRAQALALVCMVWAVARTRRARLQSHARNHARLQSHLTLVKPQAPAAAITAPKSKVKAVKAVEVPKGDAVLDSYQKALDDKPIFTKACTSGIGFAVSDVLTQLFIEKMDFDLKRLVKMASFGFLLHGTTGHFFYNFLDGKLKGTDPLTVAAKVAIDQTCWAPVFMVMFFSYMMVFEGTPDLIEAKIRQDVFTAVKGSWMTWIPAHTINFAFVPSDMRLLYINTIQIFFNMFMSVIGNTEAVAAE</sequence>
<evidence type="ECO:0000256" key="4">
    <source>
        <dbReference type="ARBA" id="ARBA00022989"/>
    </source>
</evidence>
<accession>A0A8J2SQQ0</accession>
<dbReference type="PANTHER" id="PTHR11266:SF17">
    <property type="entry name" value="PROTEIN MPV17"/>
    <property type="match status" value="1"/>
</dbReference>